<comment type="caution">
    <text evidence="1">The sequence shown here is derived from an EMBL/GenBank/DDBJ whole genome shotgun (WGS) entry which is preliminary data.</text>
</comment>
<dbReference type="Proteomes" id="UP001187531">
    <property type="component" value="Unassembled WGS sequence"/>
</dbReference>
<proteinExistence type="predicted"/>
<dbReference type="PANTHER" id="PTHR33524">
    <property type="entry name" value="C5ORF35"/>
    <property type="match status" value="1"/>
</dbReference>
<dbReference type="AlphaFoldDB" id="A0AA88LBJ6"/>
<dbReference type="InterPro" id="IPR040415">
    <property type="entry name" value="SETD9"/>
</dbReference>
<keyword evidence="2" id="KW-1185">Reference proteome</keyword>
<reference evidence="1" key="1">
    <citation type="submission" date="2023-07" db="EMBL/GenBank/DDBJ databases">
        <title>Chromosome-level genome assembly of Artemia franciscana.</title>
        <authorList>
            <person name="Jo E."/>
        </authorList>
    </citation>
    <scope>NUCLEOTIDE SEQUENCE</scope>
    <source>
        <tissue evidence="1">Whole body</tissue>
    </source>
</reference>
<sequence>MLKLAGFNLTRESSQVPGGGLGVFLSAGKAERGSLVALYPGTVYYPTDPIFFQSINNQFMFRCSDGVHIDGKDRGLSKSIFKSCVNRDRFGHHLIADTSWLTPSLVSPLNIGQYVNNRSSGRPANVAYHEMTIPADFPIHLRKYIPNISYRTVFLDEAGNFPPLKIVGLVATRLIQEGDELYSTYISVVDES</sequence>
<dbReference type="InterPro" id="IPR046341">
    <property type="entry name" value="SET_dom_sf"/>
</dbReference>
<evidence type="ECO:0008006" key="3">
    <source>
        <dbReference type="Google" id="ProtNLM"/>
    </source>
</evidence>
<dbReference type="CDD" id="cd10537">
    <property type="entry name" value="SET_SETD9"/>
    <property type="match status" value="1"/>
</dbReference>
<dbReference type="PANTHER" id="PTHR33524:SF2">
    <property type="entry name" value="SET DOMAIN-CONTAINING PROTEIN 9"/>
    <property type="match status" value="1"/>
</dbReference>
<dbReference type="SUPFAM" id="SSF82199">
    <property type="entry name" value="SET domain"/>
    <property type="match status" value="1"/>
</dbReference>
<accession>A0AA88LBJ6</accession>
<organism evidence="1 2">
    <name type="scientific">Artemia franciscana</name>
    <name type="common">Brine shrimp</name>
    <name type="synonym">Artemia sanfranciscana</name>
    <dbReference type="NCBI Taxonomy" id="6661"/>
    <lineage>
        <taxon>Eukaryota</taxon>
        <taxon>Metazoa</taxon>
        <taxon>Ecdysozoa</taxon>
        <taxon>Arthropoda</taxon>
        <taxon>Crustacea</taxon>
        <taxon>Branchiopoda</taxon>
        <taxon>Anostraca</taxon>
        <taxon>Artemiidae</taxon>
        <taxon>Artemia</taxon>
    </lineage>
</organism>
<gene>
    <name evidence="1" type="ORF">QYM36_001670</name>
</gene>
<dbReference type="EMBL" id="JAVRJZ010000003">
    <property type="protein sequence ID" value="KAK2725293.1"/>
    <property type="molecule type" value="Genomic_DNA"/>
</dbReference>
<evidence type="ECO:0000313" key="1">
    <source>
        <dbReference type="EMBL" id="KAK2725293.1"/>
    </source>
</evidence>
<evidence type="ECO:0000313" key="2">
    <source>
        <dbReference type="Proteomes" id="UP001187531"/>
    </source>
</evidence>
<name>A0AA88LBJ6_ARTSF</name>
<protein>
    <recommendedName>
        <fullName evidence="3">SET domain-containing protein</fullName>
    </recommendedName>
</protein>